<organism evidence="1 2">
    <name type="scientific">Romanomermis culicivorax</name>
    <name type="common">Nematode worm</name>
    <dbReference type="NCBI Taxonomy" id="13658"/>
    <lineage>
        <taxon>Eukaryota</taxon>
        <taxon>Metazoa</taxon>
        <taxon>Ecdysozoa</taxon>
        <taxon>Nematoda</taxon>
        <taxon>Enoplea</taxon>
        <taxon>Dorylaimia</taxon>
        <taxon>Mermithida</taxon>
        <taxon>Mermithoidea</taxon>
        <taxon>Mermithidae</taxon>
        <taxon>Romanomermis</taxon>
    </lineage>
</organism>
<dbReference type="AlphaFoldDB" id="A0A915I5K1"/>
<accession>A0A915I5K1</accession>
<sequence>MLENPVQFNKTIKPVALPGELKIPDGIFCKVVGWSDQLRYRCDHYTFSQQQRGSALLCEAKSKLNQSSWIPHGIQIDKINPPSHKPIVDGQGLPLPAGIAPLFNKRKRILFRQASTMFKYPWM</sequence>
<evidence type="ECO:0000313" key="1">
    <source>
        <dbReference type="Proteomes" id="UP000887565"/>
    </source>
</evidence>
<keyword evidence="1" id="KW-1185">Reference proteome</keyword>
<dbReference type="WBParaSite" id="nRc.2.0.1.t09130-RA">
    <property type="protein sequence ID" value="nRc.2.0.1.t09130-RA"/>
    <property type="gene ID" value="nRc.2.0.1.g09130"/>
</dbReference>
<dbReference type="InterPro" id="IPR009003">
    <property type="entry name" value="Peptidase_S1_PA"/>
</dbReference>
<proteinExistence type="predicted"/>
<evidence type="ECO:0000313" key="2">
    <source>
        <dbReference type="WBParaSite" id="nRc.2.0.1.t09130-RA"/>
    </source>
</evidence>
<reference evidence="2" key="1">
    <citation type="submission" date="2022-11" db="UniProtKB">
        <authorList>
            <consortium name="WormBaseParasite"/>
        </authorList>
    </citation>
    <scope>IDENTIFICATION</scope>
</reference>
<name>A0A915I5K1_ROMCU</name>
<protein>
    <submittedName>
        <fullName evidence="2">Uncharacterized protein</fullName>
    </submittedName>
</protein>
<dbReference type="SUPFAM" id="SSF50494">
    <property type="entry name" value="Trypsin-like serine proteases"/>
    <property type="match status" value="1"/>
</dbReference>
<dbReference type="Proteomes" id="UP000887565">
    <property type="component" value="Unplaced"/>
</dbReference>